<keyword evidence="6 10" id="KW-0175">Coiled coil</keyword>
<dbReference type="PROSITE" id="PS50067">
    <property type="entry name" value="KINESIN_MOTOR_2"/>
    <property type="match status" value="1"/>
</dbReference>
<evidence type="ECO:0000256" key="3">
    <source>
        <dbReference type="ARBA" id="ARBA00022701"/>
    </source>
</evidence>
<comment type="similarity">
    <text evidence="9">Belongs to the TRAFAC class myosin-kinesin ATPase superfamily. Kinesin family.</text>
</comment>
<evidence type="ECO:0000256" key="7">
    <source>
        <dbReference type="ARBA" id="ARBA00023175"/>
    </source>
</evidence>
<dbReference type="GO" id="GO:0005874">
    <property type="term" value="C:microtubule"/>
    <property type="evidence" value="ECO:0007669"/>
    <property type="project" value="UniProtKB-KW"/>
</dbReference>
<keyword evidence="2" id="KW-0963">Cytoplasm</keyword>
<keyword evidence="5 9" id="KW-0067">ATP-binding</keyword>
<dbReference type="GO" id="GO:0005524">
    <property type="term" value="F:ATP binding"/>
    <property type="evidence" value="ECO:0007669"/>
    <property type="project" value="UniProtKB-UniRule"/>
</dbReference>
<feature type="coiled-coil region" evidence="10">
    <location>
        <begin position="576"/>
        <end position="645"/>
    </location>
</feature>
<evidence type="ECO:0000256" key="4">
    <source>
        <dbReference type="ARBA" id="ARBA00022741"/>
    </source>
</evidence>
<dbReference type="SUPFAM" id="SSF52540">
    <property type="entry name" value="P-loop containing nucleoside triphosphate hydrolases"/>
    <property type="match status" value="1"/>
</dbReference>
<dbReference type="OrthoDB" id="3176171at2759"/>
<dbReference type="PRINTS" id="PR00380">
    <property type="entry name" value="KINESINHEAVY"/>
</dbReference>
<evidence type="ECO:0000256" key="6">
    <source>
        <dbReference type="ARBA" id="ARBA00023054"/>
    </source>
</evidence>
<keyword evidence="7 9" id="KW-0505">Motor protein</keyword>
<name>A0A151X7J4_9HYME</name>
<dbReference type="GO" id="GO:0007018">
    <property type="term" value="P:microtubule-based movement"/>
    <property type="evidence" value="ECO:0007669"/>
    <property type="project" value="InterPro"/>
</dbReference>
<dbReference type="EMBL" id="KQ982446">
    <property type="protein sequence ID" value="KYQ56341.1"/>
    <property type="molecule type" value="Genomic_DNA"/>
</dbReference>
<evidence type="ECO:0000313" key="14">
    <source>
        <dbReference type="EMBL" id="KYQ56341.1"/>
    </source>
</evidence>
<keyword evidence="3" id="KW-0493">Microtubule</keyword>
<feature type="coiled-coil region" evidence="10">
    <location>
        <begin position="810"/>
        <end position="891"/>
    </location>
</feature>
<dbReference type="SUPFAM" id="SSF49879">
    <property type="entry name" value="SMAD/FHA domain"/>
    <property type="match status" value="1"/>
</dbReference>
<proteinExistence type="inferred from homology"/>
<evidence type="ECO:0000256" key="11">
    <source>
        <dbReference type="SAM" id="MobiDB-lite"/>
    </source>
</evidence>
<dbReference type="FunFam" id="2.60.200.20:FF:000050">
    <property type="entry name" value="Kinesin-like protein, KLP38B"/>
    <property type="match status" value="1"/>
</dbReference>
<feature type="compositionally biased region" description="Polar residues" evidence="11">
    <location>
        <begin position="46"/>
        <end position="59"/>
    </location>
</feature>
<dbReference type="PROSITE" id="PS00411">
    <property type="entry name" value="KINESIN_MOTOR_1"/>
    <property type="match status" value="1"/>
</dbReference>
<dbReference type="Pfam" id="PF00225">
    <property type="entry name" value="Kinesin"/>
    <property type="match status" value="1"/>
</dbReference>
<organism evidence="14 15">
    <name type="scientific">Mycetomoellerius zeteki</name>
    <dbReference type="NCBI Taxonomy" id="64791"/>
    <lineage>
        <taxon>Eukaryota</taxon>
        <taxon>Metazoa</taxon>
        <taxon>Ecdysozoa</taxon>
        <taxon>Arthropoda</taxon>
        <taxon>Hexapoda</taxon>
        <taxon>Insecta</taxon>
        <taxon>Pterygota</taxon>
        <taxon>Neoptera</taxon>
        <taxon>Endopterygota</taxon>
        <taxon>Hymenoptera</taxon>
        <taxon>Apocrita</taxon>
        <taxon>Aculeata</taxon>
        <taxon>Formicoidea</taxon>
        <taxon>Formicidae</taxon>
        <taxon>Myrmicinae</taxon>
        <taxon>Mycetomoellerius</taxon>
    </lineage>
</organism>
<dbReference type="PANTHER" id="PTHR47117">
    <property type="entry name" value="STAR-RELATED LIPID TRANSFER PROTEIN 9"/>
    <property type="match status" value="1"/>
</dbReference>
<evidence type="ECO:0000256" key="10">
    <source>
        <dbReference type="SAM" id="Coils"/>
    </source>
</evidence>
<evidence type="ECO:0000256" key="9">
    <source>
        <dbReference type="PROSITE-ProRule" id="PRU00283"/>
    </source>
</evidence>
<dbReference type="InterPro" id="IPR008984">
    <property type="entry name" value="SMAD_FHA_dom_sf"/>
</dbReference>
<feature type="binding site" evidence="9">
    <location>
        <begin position="298"/>
        <end position="305"/>
    </location>
    <ligand>
        <name>ATP</name>
        <dbReference type="ChEBI" id="CHEBI:30616"/>
    </ligand>
</feature>
<accession>A0A151X7J4</accession>
<keyword evidence="8" id="KW-0206">Cytoskeleton</keyword>
<dbReference type="InterPro" id="IPR000253">
    <property type="entry name" value="FHA_dom"/>
</dbReference>
<dbReference type="InterPro" id="IPR036961">
    <property type="entry name" value="Kinesin_motor_dom_sf"/>
</dbReference>
<evidence type="ECO:0000259" key="13">
    <source>
        <dbReference type="PROSITE" id="PS50067"/>
    </source>
</evidence>
<feature type="domain" description="FHA" evidence="12">
    <location>
        <begin position="706"/>
        <end position="764"/>
    </location>
</feature>
<sequence>MSHHSLKSSSHGYCEAIFSTSPRSSNKENTVPTIKTKKNVHPPLSKESSASTKGQNTNKVVRCPLQKESSKPEIAETLGPPSKSSNTESCSKLTNLAKQEDISSNVTSIERNIKTPIKTTKFIGLFNEKTPAIQFYTPKQSRITNTPSANTKFNVLSNTRTPVKRYFNDHALSQSTPDCFNVVHLETPSQKIDDIVVGEQTMYDGESSNLTVGIRIRPLHSKELNDSKITTIVEGNGQNVVVECDSAHHTFMYDHCFVSYNDPLTSGHASQEVVFRNMVLPLVQNAFEGYNVCLFAYGQTGSGKSYSLMGTESVQLSATPFDERVGIIPRFCQEIFTRTPDNPQIETTVEISYFEIYNEKIHDLLANTNNGSKKAPLKVREHPVFGPYVVDLSQHCVQNYKDLQTWLKVGNSQRATAATGMNEKSSRSHSIFSIILTQTHLDNKLDCEPLDADRRSKINLVDLAGSERLSQTSATGDRLREGVSINKSLLTLGKVIASLTENTNNRKQGFVPYRESVLTWLLKESLGGNSRTAMLGTVSPANIHVEETLATLRYACQARAIVNRIRINEDPHDRLIRELKAEVLRLRGVREGYEKQCGVVPRQLLHRFDSKDQWGRDIIRQQKEIDKLKDQLKKTEEQLAVTQMSSREKLERAEEKKSSELKYLRRCGVAIEIDLQERDKHPCLVNLTADPMLSGTLLYIIPPGLVRIGKNAPTHKHEATFKQLDILLDGPLVRELHCAIENNGKKLILTPEKGADTYVNGQMVTGRIMLNHGDRIVIGGNHYFKVLNPFDESYNVKRSTQAIDFEFAHQEILQIQEKKLRAELEESKQQAIKELENAKREVEWQLGSQKSTYEREIEVLGSTLKEQNQALEQINRRKKELELEKELLVKEVEVNNKIKKIRLEQSHAKLSPYKSNFLQELEGILNEKTADIENVLKTKLNGKAITAGGISLHEMQILVKEATQRCQEVGYLYEFEQQQTVMEKNLQSVIRVCDRTNSMETLWQATDFLDWVYRLRNNDIEDSIKELQSSKLNWECDESKHTEVFEDSLNNSKISINMTPVKRQLNESIHQFSMDASMLEATMNDTSLIHDQQENVNACLTQIEVAAKTLKKLCHRYQNHDTKSIVESLIKMQDIVESLKNIFQSKDSSECEDVSANSINSANNTVIDMSNDVKSISSNKDTNECKDKDAISIDSINNDLAKITIEVTESCSNHMSPKKSSMRNNALDTKAENIQKNVRFTDKIEQ</sequence>
<protein>
    <submittedName>
        <fullName evidence="14">Kinesin-like protein KIF14</fullName>
    </submittedName>
</protein>
<dbReference type="InterPro" id="IPR027417">
    <property type="entry name" value="P-loop_NTPase"/>
</dbReference>
<dbReference type="Gene3D" id="2.60.200.20">
    <property type="match status" value="1"/>
</dbReference>
<feature type="compositionally biased region" description="Polar residues" evidence="11">
    <location>
        <begin position="82"/>
        <end position="91"/>
    </location>
</feature>
<dbReference type="GO" id="GO:0008017">
    <property type="term" value="F:microtubule binding"/>
    <property type="evidence" value="ECO:0007669"/>
    <property type="project" value="InterPro"/>
</dbReference>
<feature type="compositionally biased region" description="Polar residues" evidence="11">
    <location>
        <begin position="19"/>
        <end position="33"/>
    </location>
</feature>
<dbReference type="KEGG" id="mzt:108721878"/>
<dbReference type="Pfam" id="PF00498">
    <property type="entry name" value="FHA"/>
    <property type="match status" value="1"/>
</dbReference>
<dbReference type="STRING" id="64791.A0A151X7J4"/>
<dbReference type="PROSITE" id="PS50006">
    <property type="entry name" value="FHA_DOMAIN"/>
    <property type="match status" value="1"/>
</dbReference>
<dbReference type="Proteomes" id="UP000075809">
    <property type="component" value="Unassembled WGS sequence"/>
</dbReference>
<gene>
    <name evidence="14" type="ORF">ALC60_04748</name>
</gene>
<feature type="region of interest" description="Disordered" evidence="11">
    <location>
        <begin position="19"/>
        <end position="91"/>
    </location>
</feature>
<dbReference type="FunFam" id="3.40.850.10:FF:000042">
    <property type="entry name" value="Kinesin family member 14"/>
    <property type="match status" value="1"/>
</dbReference>
<dbReference type="InterPro" id="IPR001752">
    <property type="entry name" value="Kinesin_motor_dom"/>
</dbReference>
<dbReference type="PANTHER" id="PTHR47117:SF5">
    <property type="entry name" value="KINESIN-LIKE PROTEIN KIF14"/>
    <property type="match status" value="1"/>
</dbReference>
<feature type="domain" description="Kinesin motor" evidence="13">
    <location>
        <begin position="209"/>
        <end position="561"/>
    </location>
</feature>
<dbReference type="Gene3D" id="3.40.850.10">
    <property type="entry name" value="Kinesin motor domain"/>
    <property type="match status" value="1"/>
</dbReference>
<evidence type="ECO:0000256" key="2">
    <source>
        <dbReference type="ARBA" id="ARBA00022490"/>
    </source>
</evidence>
<comment type="subcellular location">
    <subcellularLocation>
        <location evidence="1">Cytoplasm</location>
        <location evidence="1">Cytoskeleton</location>
    </subcellularLocation>
</comment>
<evidence type="ECO:0000256" key="8">
    <source>
        <dbReference type="ARBA" id="ARBA00023212"/>
    </source>
</evidence>
<dbReference type="GO" id="GO:0003777">
    <property type="term" value="F:microtubule motor activity"/>
    <property type="evidence" value="ECO:0007669"/>
    <property type="project" value="InterPro"/>
</dbReference>
<dbReference type="SMART" id="SM00129">
    <property type="entry name" value="KISc"/>
    <property type="match status" value="1"/>
</dbReference>
<evidence type="ECO:0000256" key="5">
    <source>
        <dbReference type="ARBA" id="ARBA00022840"/>
    </source>
</evidence>
<dbReference type="AlphaFoldDB" id="A0A151X7J4"/>
<evidence type="ECO:0000256" key="1">
    <source>
        <dbReference type="ARBA" id="ARBA00004245"/>
    </source>
</evidence>
<keyword evidence="15" id="KW-1185">Reference proteome</keyword>
<reference evidence="14 15" key="1">
    <citation type="submission" date="2015-09" db="EMBL/GenBank/DDBJ databases">
        <title>Trachymyrmex zeteki WGS genome.</title>
        <authorList>
            <person name="Nygaard S."/>
            <person name="Hu H."/>
            <person name="Boomsma J."/>
            <person name="Zhang G."/>
        </authorList>
    </citation>
    <scope>NUCLEOTIDE SEQUENCE [LARGE SCALE GENOMIC DNA]</scope>
    <source>
        <strain evidence="14">Tzet28-1</strain>
        <tissue evidence="14">Whole body</tissue>
    </source>
</reference>
<evidence type="ECO:0000259" key="12">
    <source>
        <dbReference type="PROSITE" id="PS50006"/>
    </source>
</evidence>
<evidence type="ECO:0000313" key="15">
    <source>
        <dbReference type="Proteomes" id="UP000075809"/>
    </source>
</evidence>
<keyword evidence="4 9" id="KW-0547">Nucleotide-binding</keyword>
<dbReference type="InterPro" id="IPR019821">
    <property type="entry name" value="Kinesin_motor_CS"/>
</dbReference>